<evidence type="ECO:0000256" key="1">
    <source>
        <dbReference type="ARBA" id="ARBA00004123"/>
    </source>
</evidence>
<dbReference type="EMBL" id="JAIWYP010000007">
    <property type="protein sequence ID" value="KAH3799409.1"/>
    <property type="molecule type" value="Genomic_DNA"/>
</dbReference>
<evidence type="ECO:0000259" key="9">
    <source>
        <dbReference type="PROSITE" id="PS50023"/>
    </source>
</evidence>
<evidence type="ECO:0000256" key="2">
    <source>
        <dbReference type="ARBA" id="ARBA00022723"/>
    </source>
</evidence>
<evidence type="ECO:0000256" key="7">
    <source>
        <dbReference type="ARBA" id="ARBA00023242"/>
    </source>
</evidence>
<accession>A0A9D4FIA6</accession>
<dbReference type="Gene3D" id="2.10.110.10">
    <property type="entry name" value="Cysteine Rich Protein"/>
    <property type="match status" value="1"/>
</dbReference>
<dbReference type="AlphaFoldDB" id="A0A9D4FIA6"/>
<dbReference type="GO" id="GO:0005634">
    <property type="term" value="C:nucleus"/>
    <property type="evidence" value="ECO:0007669"/>
    <property type="project" value="UniProtKB-SubCell"/>
</dbReference>
<feature type="domain" description="LIM zinc-binding" evidence="9">
    <location>
        <begin position="12"/>
        <end position="69"/>
    </location>
</feature>
<gene>
    <name evidence="10" type="ORF">DPMN_152980</name>
    <name evidence="11" type="ORF">DPMN_153017</name>
</gene>
<dbReference type="GO" id="GO:0000977">
    <property type="term" value="F:RNA polymerase II transcription regulatory region sequence-specific DNA binding"/>
    <property type="evidence" value="ECO:0007669"/>
    <property type="project" value="TreeGrafter"/>
</dbReference>
<evidence type="ECO:0000313" key="12">
    <source>
        <dbReference type="Proteomes" id="UP000828390"/>
    </source>
</evidence>
<keyword evidence="4 8" id="KW-0440">LIM domain</keyword>
<dbReference type="InterPro" id="IPR050453">
    <property type="entry name" value="LIM_Homeobox_TF"/>
</dbReference>
<dbReference type="PROSITE" id="PS50023">
    <property type="entry name" value="LIM_DOMAIN_2"/>
    <property type="match status" value="1"/>
</dbReference>
<dbReference type="FunFam" id="2.10.110.10:FF:000031">
    <property type="entry name" value="LIM homeobox 6, isoform CRA_b"/>
    <property type="match status" value="1"/>
</dbReference>
<keyword evidence="6" id="KW-0371">Homeobox</keyword>
<sequence length="69" mass="8185">MIKRSLLQTDDDVCYGCGLHIADRFLLKVNDQSWHVQCLRCCVCHVALDRQNTCFMREDNIYCRLDYAR</sequence>
<dbReference type="EMBL" id="JAIWYP010000007">
    <property type="protein sequence ID" value="KAH3799373.1"/>
    <property type="molecule type" value="Genomic_DNA"/>
</dbReference>
<dbReference type="PANTHER" id="PTHR24208">
    <property type="entry name" value="LIM/HOMEOBOX PROTEIN LHX"/>
    <property type="match status" value="1"/>
</dbReference>
<keyword evidence="12" id="KW-1185">Reference proteome</keyword>
<dbReference type="InterPro" id="IPR001781">
    <property type="entry name" value="Znf_LIM"/>
</dbReference>
<comment type="caution">
    <text evidence="10">The sequence shown here is derived from an EMBL/GenBank/DDBJ whole genome shotgun (WGS) entry which is preliminary data.</text>
</comment>
<dbReference type="SUPFAM" id="SSF57716">
    <property type="entry name" value="Glucocorticoid receptor-like (DNA-binding domain)"/>
    <property type="match status" value="2"/>
</dbReference>
<dbReference type="GO" id="GO:0046872">
    <property type="term" value="F:metal ion binding"/>
    <property type="evidence" value="ECO:0007669"/>
    <property type="project" value="UniProtKB-KW"/>
</dbReference>
<evidence type="ECO:0000313" key="11">
    <source>
        <dbReference type="EMBL" id="KAH3799409.1"/>
    </source>
</evidence>
<organism evidence="10 12">
    <name type="scientific">Dreissena polymorpha</name>
    <name type="common">Zebra mussel</name>
    <name type="synonym">Mytilus polymorpha</name>
    <dbReference type="NCBI Taxonomy" id="45954"/>
    <lineage>
        <taxon>Eukaryota</taxon>
        <taxon>Metazoa</taxon>
        <taxon>Spiralia</taxon>
        <taxon>Lophotrochozoa</taxon>
        <taxon>Mollusca</taxon>
        <taxon>Bivalvia</taxon>
        <taxon>Autobranchia</taxon>
        <taxon>Heteroconchia</taxon>
        <taxon>Euheterodonta</taxon>
        <taxon>Imparidentia</taxon>
        <taxon>Neoheterodontei</taxon>
        <taxon>Myida</taxon>
        <taxon>Dreissenoidea</taxon>
        <taxon>Dreissenidae</taxon>
        <taxon>Dreissena</taxon>
    </lineage>
</organism>
<keyword evidence="5" id="KW-0238">DNA-binding</keyword>
<name>A0A9D4FIA6_DREPO</name>
<keyword evidence="3 8" id="KW-0862">Zinc</keyword>
<dbReference type="Proteomes" id="UP000828390">
    <property type="component" value="Unassembled WGS sequence"/>
</dbReference>
<dbReference type="GO" id="GO:0000981">
    <property type="term" value="F:DNA-binding transcription factor activity, RNA polymerase II-specific"/>
    <property type="evidence" value="ECO:0007669"/>
    <property type="project" value="TreeGrafter"/>
</dbReference>
<dbReference type="PANTHER" id="PTHR24208:SF127">
    <property type="entry name" value="LIM_HOMEOBOX PROTEIN AWH"/>
    <property type="match status" value="1"/>
</dbReference>
<dbReference type="SMART" id="SM00132">
    <property type="entry name" value="LIM"/>
    <property type="match status" value="1"/>
</dbReference>
<dbReference type="Pfam" id="PF00412">
    <property type="entry name" value="LIM"/>
    <property type="match status" value="1"/>
</dbReference>
<evidence type="ECO:0000256" key="8">
    <source>
        <dbReference type="PROSITE-ProRule" id="PRU00125"/>
    </source>
</evidence>
<dbReference type="GO" id="GO:0030182">
    <property type="term" value="P:neuron differentiation"/>
    <property type="evidence" value="ECO:0007669"/>
    <property type="project" value="TreeGrafter"/>
</dbReference>
<evidence type="ECO:0000256" key="3">
    <source>
        <dbReference type="ARBA" id="ARBA00022833"/>
    </source>
</evidence>
<keyword evidence="2 8" id="KW-0479">Metal-binding</keyword>
<reference evidence="10" key="2">
    <citation type="submission" date="2020-11" db="EMBL/GenBank/DDBJ databases">
        <authorList>
            <person name="McCartney M.A."/>
            <person name="Auch B."/>
            <person name="Kono T."/>
            <person name="Mallez S."/>
            <person name="Becker A."/>
            <person name="Gohl D.M."/>
            <person name="Silverstein K.A.T."/>
            <person name="Koren S."/>
            <person name="Bechman K.B."/>
            <person name="Herman A."/>
            <person name="Abrahante J.E."/>
            <person name="Garbe J."/>
        </authorList>
    </citation>
    <scope>NUCLEOTIDE SEQUENCE</scope>
    <source>
        <strain evidence="10">Duluth1</strain>
        <tissue evidence="10">Whole animal</tissue>
    </source>
</reference>
<keyword evidence="7" id="KW-0539">Nucleus</keyword>
<protein>
    <recommendedName>
        <fullName evidence="9">LIM zinc-binding domain-containing protein</fullName>
    </recommendedName>
</protein>
<evidence type="ECO:0000256" key="6">
    <source>
        <dbReference type="ARBA" id="ARBA00023155"/>
    </source>
</evidence>
<evidence type="ECO:0000313" key="10">
    <source>
        <dbReference type="EMBL" id="KAH3799373.1"/>
    </source>
</evidence>
<dbReference type="PROSITE" id="PS00478">
    <property type="entry name" value="LIM_DOMAIN_1"/>
    <property type="match status" value="1"/>
</dbReference>
<reference evidence="10" key="1">
    <citation type="journal article" date="2019" name="bioRxiv">
        <title>The Genome of the Zebra Mussel, Dreissena polymorpha: A Resource for Invasive Species Research.</title>
        <authorList>
            <person name="McCartney M.A."/>
            <person name="Auch B."/>
            <person name="Kono T."/>
            <person name="Mallez S."/>
            <person name="Zhang Y."/>
            <person name="Obille A."/>
            <person name="Becker A."/>
            <person name="Abrahante J.E."/>
            <person name="Garbe J."/>
            <person name="Badalamenti J.P."/>
            <person name="Herman A."/>
            <person name="Mangelson H."/>
            <person name="Liachko I."/>
            <person name="Sullivan S."/>
            <person name="Sone E.D."/>
            <person name="Koren S."/>
            <person name="Silverstein K.A.T."/>
            <person name="Beckman K.B."/>
            <person name="Gohl D.M."/>
        </authorList>
    </citation>
    <scope>NUCLEOTIDE SEQUENCE</scope>
    <source>
        <strain evidence="10">Duluth1</strain>
        <tissue evidence="10">Whole animal</tissue>
    </source>
</reference>
<proteinExistence type="predicted"/>
<evidence type="ECO:0000256" key="4">
    <source>
        <dbReference type="ARBA" id="ARBA00023038"/>
    </source>
</evidence>
<evidence type="ECO:0000256" key="5">
    <source>
        <dbReference type="ARBA" id="ARBA00023125"/>
    </source>
</evidence>
<comment type="subcellular location">
    <subcellularLocation>
        <location evidence="1">Nucleus</location>
    </subcellularLocation>
</comment>